<comment type="caution">
    <text evidence="1">The sequence shown here is derived from an EMBL/GenBank/DDBJ whole genome shotgun (WGS) entry which is preliminary data.</text>
</comment>
<proteinExistence type="predicted"/>
<evidence type="ECO:0000313" key="1">
    <source>
        <dbReference type="EMBL" id="MBO2443842.1"/>
    </source>
</evidence>
<reference evidence="1 2" key="1">
    <citation type="submission" date="2021-03" db="EMBL/GenBank/DDBJ databases">
        <authorList>
            <person name="Kanchanasin P."/>
            <person name="Saeng-In P."/>
            <person name="Phongsopitanun W."/>
            <person name="Yuki M."/>
            <person name="Kudo T."/>
            <person name="Ohkuma M."/>
            <person name="Tanasupawat S."/>
        </authorList>
    </citation>
    <scope>NUCLEOTIDE SEQUENCE [LARGE SCALE GENOMIC DNA]</scope>
    <source>
        <strain evidence="1 2">L46</strain>
    </source>
</reference>
<accession>A0ABS3RD95</accession>
<name>A0ABS3RD95_9ACTN</name>
<sequence>MDERLEELGALQAAFAGRAQIQQWAQGAELLALLQAASDTKTLDLLTRPITAEALATVTSQTVSERAFGPYMRGMCRFSCG</sequence>
<gene>
    <name evidence="1" type="ORF">J4557_40595</name>
</gene>
<evidence type="ECO:0000313" key="2">
    <source>
        <dbReference type="Proteomes" id="UP000666915"/>
    </source>
</evidence>
<dbReference type="RefSeq" id="WP_208272150.1">
    <property type="nucleotide sequence ID" value="NZ_BAAAGM010000086.1"/>
</dbReference>
<organism evidence="1 2">
    <name type="scientific">Actinomadura nitritigenes</name>
    <dbReference type="NCBI Taxonomy" id="134602"/>
    <lineage>
        <taxon>Bacteria</taxon>
        <taxon>Bacillati</taxon>
        <taxon>Actinomycetota</taxon>
        <taxon>Actinomycetes</taxon>
        <taxon>Streptosporangiales</taxon>
        <taxon>Thermomonosporaceae</taxon>
        <taxon>Actinomadura</taxon>
    </lineage>
</organism>
<dbReference type="Proteomes" id="UP000666915">
    <property type="component" value="Unassembled WGS sequence"/>
</dbReference>
<keyword evidence="2" id="KW-1185">Reference proteome</keyword>
<dbReference type="EMBL" id="JAGEOK010000037">
    <property type="protein sequence ID" value="MBO2443842.1"/>
    <property type="molecule type" value="Genomic_DNA"/>
</dbReference>
<protein>
    <submittedName>
        <fullName evidence="1">Uncharacterized protein</fullName>
    </submittedName>
</protein>